<evidence type="ECO:0000256" key="4">
    <source>
        <dbReference type="ARBA" id="ARBA00022771"/>
    </source>
</evidence>
<dbReference type="Proteomes" id="UP000324897">
    <property type="component" value="Unassembled WGS sequence"/>
</dbReference>
<evidence type="ECO:0000259" key="10">
    <source>
        <dbReference type="PROSITE" id="PS50089"/>
    </source>
</evidence>
<comment type="caution">
    <text evidence="11">The sequence shown here is derived from an EMBL/GenBank/DDBJ whole genome shotgun (WGS) entry which is preliminary data.</text>
</comment>
<comment type="similarity">
    <text evidence="6">Belongs to the RING-type zinc finger family. ATL subfamily.</text>
</comment>
<feature type="region of interest" description="Disordered" evidence="8">
    <location>
        <begin position="41"/>
        <end position="70"/>
    </location>
</feature>
<dbReference type="PANTHER" id="PTHR14155">
    <property type="entry name" value="RING FINGER DOMAIN-CONTAINING"/>
    <property type="match status" value="1"/>
</dbReference>
<dbReference type="GO" id="GO:0061630">
    <property type="term" value="F:ubiquitin protein ligase activity"/>
    <property type="evidence" value="ECO:0007669"/>
    <property type="project" value="UniProtKB-EC"/>
</dbReference>
<name>A0A5J9SIV5_9POAL</name>
<sequence>MAPLLIFIIFTSMLVVIAIVFCPHHRAAAFAAHWWPPPPPDPPTRPPSLPAAPPARRRPPPLDPRPFNTSTAWPPAFAYNTSVHSKVTAGGAGEEAAAGATCSVCLAAFELGETVRLLPVCLHLFHVECIDVWLAAHSTCPICRSGTDPMMAIDPAPPV</sequence>
<feature type="chain" id="PRO_5023945765" description="RING-type E3 ubiquitin transferase" evidence="9">
    <location>
        <begin position="19"/>
        <end position="159"/>
    </location>
</feature>
<feature type="domain" description="RING-type" evidence="10">
    <location>
        <begin position="102"/>
        <end position="144"/>
    </location>
</feature>
<evidence type="ECO:0000256" key="9">
    <source>
        <dbReference type="SAM" id="SignalP"/>
    </source>
</evidence>
<dbReference type="GO" id="GO:0008270">
    <property type="term" value="F:zinc ion binding"/>
    <property type="evidence" value="ECO:0007669"/>
    <property type="project" value="UniProtKB-KW"/>
</dbReference>
<evidence type="ECO:0000313" key="11">
    <source>
        <dbReference type="EMBL" id="TVT98745.1"/>
    </source>
</evidence>
<dbReference type="PANTHER" id="PTHR14155:SF518">
    <property type="entry name" value="RING-TYPE DOMAIN-CONTAINING PROTEIN"/>
    <property type="match status" value="1"/>
</dbReference>
<dbReference type="InterPro" id="IPR053238">
    <property type="entry name" value="RING-H2_zinc_finger"/>
</dbReference>
<dbReference type="AlphaFoldDB" id="A0A5J9SIV5"/>
<evidence type="ECO:0000256" key="1">
    <source>
        <dbReference type="ARBA" id="ARBA00000900"/>
    </source>
</evidence>
<protein>
    <recommendedName>
        <fullName evidence="2">RING-type E3 ubiquitin transferase</fullName>
        <ecNumber evidence="2">2.3.2.27</ecNumber>
    </recommendedName>
</protein>
<dbReference type="Pfam" id="PF13639">
    <property type="entry name" value="zf-RING_2"/>
    <property type="match status" value="1"/>
</dbReference>
<dbReference type="CDD" id="cd16461">
    <property type="entry name" value="RING-H2_EL5-like"/>
    <property type="match status" value="1"/>
</dbReference>
<proteinExistence type="inferred from homology"/>
<feature type="compositionally biased region" description="Pro residues" evidence="8">
    <location>
        <begin position="41"/>
        <end position="53"/>
    </location>
</feature>
<dbReference type="EMBL" id="RWGY01000816">
    <property type="protein sequence ID" value="TVT98745.1"/>
    <property type="molecule type" value="Genomic_DNA"/>
</dbReference>
<dbReference type="InterPro" id="IPR001841">
    <property type="entry name" value="Znf_RING"/>
</dbReference>
<evidence type="ECO:0000313" key="12">
    <source>
        <dbReference type="Proteomes" id="UP000324897"/>
    </source>
</evidence>
<dbReference type="Gene3D" id="3.30.40.10">
    <property type="entry name" value="Zinc/RING finger domain, C3HC4 (zinc finger)"/>
    <property type="match status" value="1"/>
</dbReference>
<dbReference type="InterPro" id="IPR013083">
    <property type="entry name" value="Znf_RING/FYVE/PHD"/>
</dbReference>
<dbReference type="EC" id="2.3.2.27" evidence="2"/>
<keyword evidence="5" id="KW-0862">Zinc</keyword>
<organism evidence="11 12">
    <name type="scientific">Eragrostis curvula</name>
    <name type="common">weeping love grass</name>
    <dbReference type="NCBI Taxonomy" id="38414"/>
    <lineage>
        <taxon>Eukaryota</taxon>
        <taxon>Viridiplantae</taxon>
        <taxon>Streptophyta</taxon>
        <taxon>Embryophyta</taxon>
        <taxon>Tracheophyta</taxon>
        <taxon>Spermatophyta</taxon>
        <taxon>Magnoliopsida</taxon>
        <taxon>Liliopsida</taxon>
        <taxon>Poales</taxon>
        <taxon>Poaceae</taxon>
        <taxon>PACMAD clade</taxon>
        <taxon>Chloridoideae</taxon>
        <taxon>Eragrostideae</taxon>
        <taxon>Eragrostidinae</taxon>
        <taxon>Eragrostis</taxon>
    </lineage>
</organism>
<dbReference type="SUPFAM" id="SSF57850">
    <property type="entry name" value="RING/U-box"/>
    <property type="match status" value="1"/>
</dbReference>
<keyword evidence="12" id="KW-1185">Reference proteome</keyword>
<keyword evidence="4 7" id="KW-0863">Zinc-finger</keyword>
<keyword evidence="3" id="KW-0479">Metal-binding</keyword>
<evidence type="ECO:0000256" key="5">
    <source>
        <dbReference type="ARBA" id="ARBA00022833"/>
    </source>
</evidence>
<evidence type="ECO:0000256" key="6">
    <source>
        <dbReference type="ARBA" id="ARBA00024209"/>
    </source>
</evidence>
<comment type="catalytic activity">
    <reaction evidence="1">
        <text>S-ubiquitinyl-[E2 ubiquitin-conjugating enzyme]-L-cysteine + [acceptor protein]-L-lysine = [E2 ubiquitin-conjugating enzyme]-L-cysteine + N(6)-ubiquitinyl-[acceptor protein]-L-lysine.</text>
        <dbReference type="EC" id="2.3.2.27"/>
    </reaction>
</comment>
<evidence type="ECO:0000256" key="2">
    <source>
        <dbReference type="ARBA" id="ARBA00012483"/>
    </source>
</evidence>
<dbReference type="PROSITE" id="PS50089">
    <property type="entry name" value="ZF_RING_2"/>
    <property type="match status" value="1"/>
</dbReference>
<dbReference type="Gramene" id="TVT98745">
    <property type="protein sequence ID" value="TVT98745"/>
    <property type="gene ID" value="EJB05_55931"/>
</dbReference>
<evidence type="ECO:0000256" key="7">
    <source>
        <dbReference type="PROSITE-ProRule" id="PRU00175"/>
    </source>
</evidence>
<reference evidence="11 12" key="1">
    <citation type="journal article" date="2019" name="Sci. Rep.">
        <title>A high-quality genome of Eragrostis curvula grass provides insights into Poaceae evolution and supports new strategies to enhance forage quality.</title>
        <authorList>
            <person name="Carballo J."/>
            <person name="Santos B.A.C.M."/>
            <person name="Zappacosta D."/>
            <person name="Garbus I."/>
            <person name="Selva J.P."/>
            <person name="Gallo C.A."/>
            <person name="Diaz A."/>
            <person name="Albertini E."/>
            <person name="Caccamo M."/>
            <person name="Echenique V."/>
        </authorList>
    </citation>
    <scope>NUCLEOTIDE SEQUENCE [LARGE SCALE GENOMIC DNA]</scope>
    <source>
        <strain evidence="12">cv. Victoria</strain>
        <tissue evidence="11">Leaf</tissue>
    </source>
</reference>
<evidence type="ECO:0000256" key="8">
    <source>
        <dbReference type="SAM" id="MobiDB-lite"/>
    </source>
</evidence>
<dbReference type="SMART" id="SM00184">
    <property type="entry name" value="RING"/>
    <property type="match status" value="1"/>
</dbReference>
<keyword evidence="9" id="KW-0732">Signal</keyword>
<dbReference type="OrthoDB" id="651315at2759"/>
<evidence type="ECO:0000256" key="3">
    <source>
        <dbReference type="ARBA" id="ARBA00022723"/>
    </source>
</evidence>
<feature type="signal peptide" evidence="9">
    <location>
        <begin position="1"/>
        <end position="18"/>
    </location>
</feature>
<feature type="non-terminal residue" evidence="11">
    <location>
        <position position="1"/>
    </location>
</feature>
<accession>A0A5J9SIV5</accession>
<gene>
    <name evidence="11" type="ORF">EJB05_55931</name>
</gene>